<dbReference type="OrthoDB" id="1050276at2"/>
<dbReference type="EMBL" id="CP002530">
    <property type="protein sequence ID" value="ADY35588.1"/>
    <property type="molecule type" value="Genomic_DNA"/>
</dbReference>
<proteinExistence type="predicted"/>
<dbReference type="Proteomes" id="UP000007486">
    <property type="component" value="Chromosome"/>
</dbReference>
<keyword evidence="1" id="KW-0732">Signal</keyword>
<dbReference type="HOGENOM" id="CLU_361194_0_0_10"/>
<evidence type="ECO:0000313" key="3">
    <source>
        <dbReference type="Proteomes" id="UP000007486"/>
    </source>
</evidence>
<dbReference type="RefSeq" id="WP_013617036.1">
    <property type="nucleotide sequence ID" value="NC_015164.1"/>
</dbReference>
<evidence type="ECO:0000256" key="1">
    <source>
        <dbReference type="SAM" id="SignalP"/>
    </source>
</evidence>
<gene>
    <name evidence="2" type="ordered locus">Bacsa_0999</name>
</gene>
<protein>
    <recommendedName>
        <fullName evidence="4">Major fimbrial subunit protein N-terminal domain-containing protein</fullName>
    </recommendedName>
</protein>
<dbReference type="AlphaFoldDB" id="F0R413"/>
<feature type="signal peptide" evidence="1">
    <location>
        <begin position="1"/>
        <end position="25"/>
    </location>
</feature>
<reference evidence="2 3" key="1">
    <citation type="journal article" date="2011" name="Stand. Genomic Sci.">
        <title>Complete genome sequence of Bacteroides salanitronis type strain (BL78).</title>
        <authorList>
            <person name="Gronow S."/>
            <person name="Held B."/>
            <person name="Lucas S."/>
            <person name="Lapidus A."/>
            <person name="Del Rio T.G."/>
            <person name="Nolan M."/>
            <person name="Tice H."/>
            <person name="Deshpande S."/>
            <person name="Cheng J.F."/>
            <person name="Pitluck S."/>
            <person name="Liolios K."/>
            <person name="Pagani I."/>
            <person name="Ivanova N."/>
            <person name="Mavromatis K."/>
            <person name="Pati A."/>
            <person name="Tapia R."/>
            <person name="Han C."/>
            <person name="Goodwin L."/>
            <person name="Chen A."/>
            <person name="Palaniappan K."/>
            <person name="Land M."/>
            <person name="Hauser L."/>
            <person name="Chang Y.J."/>
            <person name="Jeffries C.D."/>
            <person name="Brambilla E.M."/>
            <person name="Rohde M."/>
            <person name="Goker M."/>
            <person name="Detter J.C."/>
            <person name="Woyke T."/>
            <person name="Bristow J."/>
            <person name="Markowitz V."/>
            <person name="Hugenholtz P."/>
            <person name="Kyrpides N.C."/>
            <person name="Klenk H.P."/>
            <person name="Eisen J.A."/>
        </authorList>
    </citation>
    <scope>NUCLEOTIDE SEQUENCE [LARGE SCALE GENOMIC DNA]</scope>
    <source>
        <strain evidence="2 3">DSM 18170</strain>
    </source>
</reference>
<dbReference type="eggNOG" id="ENOG502Z9ZY">
    <property type="taxonomic scope" value="Bacteria"/>
</dbReference>
<evidence type="ECO:0008006" key="4">
    <source>
        <dbReference type="Google" id="ProtNLM"/>
    </source>
</evidence>
<evidence type="ECO:0000313" key="2">
    <source>
        <dbReference type="EMBL" id="ADY35588.1"/>
    </source>
</evidence>
<organism evidence="2 3">
    <name type="scientific">Phocaeicola salanitronis (strain DSM 18170 / JCM 13657 / CCUG 60908 / BL78)</name>
    <name type="common">Bacteroides salanitronis</name>
    <dbReference type="NCBI Taxonomy" id="667015"/>
    <lineage>
        <taxon>Bacteria</taxon>
        <taxon>Pseudomonadati</taxon>
        <taxon>Bacteroidota</taxon>
        <taxon>Bacteroidia</taxon>
        <taxon>Bacteroidales</taxon>
        <taxon>Bacteroidaceae</taxon>
        <taxon>Phocaeicola</taxon>
    </lineage>
</organism>
<feature type="chain" id="PRO_5003254853" description="Major fimbrial subunit protein N-terminal domain-containing protein" evidence="1">
    <location>
        <begin position="26"/>
        <end position="848"/>
    </location>
</feature>
<sequence>MKKLYTYIPLIFLLLLASCTDQEIASNRSDLPEGTYRFTVTIPEAIEATTRTLGETPQDVMRMSMRVLVFDENGFFVAYEVATVESFDDVSQKGTYTVNLPVRDDITTLHFVLGLDDADYGGTFTPSDSEASIFSQLTVSDGQDAYWQRISVQEISKDTQLPTVHLVRNFAKISVETSTETPERFELLGYAVVNERTAGTVAPYTGNHDVAGGFATFELNQATGTNVYEQFTSLNPGFGGNNAGERDDALPQSNTDFTSSATYVYERNQDDSSRPAYILIHARYDGAECYYKLDLVTTDQETWLTTYLNLYRNFHYKVIIGNVTNQGYSSIDEAAAAVASNNIGASIEVSEVNTIRDGQDELYVSTIDTLLVTLNQTAKIYYRFTEDVENNPDNVQNDQVNVVEIDVDPDIINVDKSEQGVLKITPISLPETMETYEFAITVNNSGLSRRVIVRVREPYRFEAVDCEDLVPDNVGEAVNLMVRLPANMPVSVFPLTLRIEPYRKTIYPDAEENQIPVATDPEEKYTFFYEATVTHGEYTQNRIFNYVFKTNIADSKTFITVTNPYFVDESRDEDGDFLYADVDPDDDVTNLAYNVTKFRNAPRYNFFNVSLTSDEGNWSPQDNADSYTNKGTLTFTDGDYNPIGNQVTLTFSIHDQEDVDNGFDQNATHPEIEIFARYLDFTDGTIKTTTGTWTRRDDGQAILYTPNDPLAEQSLTFTINTNYASETVQLASYDHETARVNYKNTPCTISVEYGNRSFEDLEREKVYVYDTWPNNNTDPIFDFTTTDGGQWDGSNEEESVNTLIIGRDPKQTLYFRYTSGWGMWRSIYQDSMTIEELLNSKLIQLEEQ</sequence>
<dbReference type="PROSITE" id="PS51257">
    <property type="entry name" value="PROKAR_LIPOPROTEIN"/>
    <property type="match status" value="1"/>
</dbReference>
<keyword evidence="3" id="KW-1185">Reference proteome</keyword>
<accession>F0R413</accession>
<dbReference type="KEGG" id="bsa:Bacsa_0999"/>
<dbReference type="STRING" id="667015.Bacsa_0999"/>
<name>F0R413_PHOSB</name>